<dbReference type="KEGG" id="rlg:Rleg_0916"/>
<accession>C6AS37</accession>
<gene>
    <name evidence="1" type="ordered locus">Rleg_0916</name>
</gene>
<protein>
    <submittedName>
        <fullName evidence="1">Uncharacterized protein</fullName>
    </submittedName>
</protein>
<name>C6AS37_RHILS</name>
<evidence type="ECO:0000313" key="2">
    <source>
        <dbReference type="Proteomes" id="UP000002256"/>
    </source>
</evidence>
<sequence precursor="true">MKLQALRKMTQGNIFNSMCIGGNDLPVQILHAGKMMGAL</sequence>
<dbReference type="EMBL" id="CP001622">
    <property type="protein sequence ID" value="ACS55212.1"/>
    <property type="molecule type" value="Genomic_DNA"/>
</dbReference>
<organism evidence="1 2">
    <name type="scientific">Rhizobium leguminosarum bv. trifolii (strain WSM1325)</name>
    <dbReference type="NCBI Taxonomy" id="395491"/>
    <lineage>
        <taxon>Bacteria</taxon>
        <taxon>Pseudomonadati</taxon>
        <taxon>Pseudomonadota</taxon>
        <taxon>Alphaproteobacteria</taxon>
        <taxon>Hyphomicrobiales</taxon>
        <taxon>Rhizobiaceae</taxon>
        <taxon>Rhizobium/Agrobacterium group</taxon>
        <taxon>Rhizobium</taxon>
    </lineage>
</organism>
<dbReference type="Proteomes" id="UP000002256">
    <property type="component" value="Chromosome"/>
</dbReference>
<evidence type="ECO:0000313" key="1">
    <source>
        <dbReference type="EMBL" id="ACS55212.1"/>
    </source>
</evidence>
<dbReference type="AlphaFoldDB" id="C6AS37"/>
<proteinExistence type="predicted"/>
<dbReference type="HOGENOM" id="CLU_3315929_0_0_5"/>
<reference evidence="1 2" key="1">
    <citation type="journal article" date="2010" name="Stand. Genomic Sci.">
        <title>Complete genome sequence of Rhizobium leguminosarum bv. trifolii strain WSM1325, an effective microsymbiont of annual Mediterranean clovers.</title>
        <authorList>
            <person name="Reeve W."/>
            <person name="O'Hara G."/>
            <person name="Chain P."/>
            <person name="Ardley J."/>
            <person name="Brau L."/>
            <person name="Nandesena K."/>
            <person name="Tiwari R."/>
            <person name="Copeland A."/>
            <person name="Nolan M."/>
            <person name="Han C."/>
            <person name="Brettin T."/>
            <person name="Land M."/>
            <person name="Ovchinikova G."/>
            <person name="Ivanova N."/>
            <person name="Mavromatis K."/>
            <person name="Markowitz V."/>
            <person name="Kyrpides N."/>
            <person name="Melino V."/>
            <person name="Denton M."/>
            <person name="Yates R."/>
            <person name="Howieson J."/>
        </authorList>
    </citation>
    <scope>NUCLEOTIDE SEQUENCE [LARGE SCALE GENOMIC DNA]</scope>
    <source>
        <strain evidence="1 2">WSM1325</strain>
    </source>
</reference>